<accession>A0A3B1CKW5</accession>
<organism evidence="1">
    <name type="scientific">hydrothermal vent metagenome</name>
    <dbReference type="NCBI Taxonomy" id="652676"/>
    <lineage>
        <taxon>unclassified sequences</taxon>
        <taxon>metagenomes</taxon>
        <taxon>ecological metagenomes</taxon>
    </lineage>
</organism>
<sequence>AKSLKGLPGVMELVERYDTDTYRAVYIANIKGRVYALHCFKRKSKRGIRTPKEDIDLVRQRL</sequence>
<dbReference type="EMBL" id="UOGE01000105">
    <property type="protein sequence ID" value="VAX25363.1"/>
    <property type="molecule type" value="Genomic_DNA"/>
</dbReference>
<evidence type="ECO:0000313" key="1">
    <source>
        <dbReference type="EMBL" id="VAX25363.1"/>
    </source>
</evidence>
<evidence type="ECO:0008006" key="2">
    <source>
        <dbReference type="Google" id="ProtNLM"/>
    </source>
</evidence>
<dbReference type="Pfam" id="PF05973">
    <property type="entry name" value="Gp49"/>
    <property type="match status" value="1"/>
</dbReference>
<gene>
    <name evidence="1" type="ORF">MNBD_NITROSPINAE02-688</name>
</gene>
<proteinExistence type="predicted"/>
<reference evidence="1" key="1">
    <citation type="submission" date="2018-06" db="EMBL/GenBank/DDBJ databases">
        <authorList>
            <person name="Zhirakovskaya E."/>
        </authorList>
    </citation>
    <scope>NUCLEOTIDE SEQUENCE</scope>
</reference>
<name>A0A3B1CKW5_9ZZZZ</name>
<protein>
    <recommendedName>
        <fullName evidence="2">Phage protein</fullName>
    </recommendedName>
</protein>
<feature type="non-terminal residue" evidence="1">
    <location>
        <position position="1"/>
    </location>
</feature>
<dbReference type="AlphaFoldDB" id="A0A3B1CKW5"/>
<dbReference type="InterPro" id="IPR009241">
    <property type="entry name" value="HigB-like"/>
</dbReference>